<gene>
    <name evidence="1" type="ORF">AG4045_009778</name>
</gene>
<keyword evidence="2" id="KW-1185">Reference proteome</keyword>
<feature type="non-terminal residue" evidence="1">
    <location>
        <position position="59"/>
    </location>
</feature>
<protein>
    <submittedName>
        <fullName evidence="1">Uncharacterized protein</fullName>
    </submittedName>
</protein>
<comment type="caution">
    <text evidence="1">The sequence shown here is derived from an EMBL/GenBank/DDBJ whole genome shotgun (WGS) entry which is preliminary data.</text>
</comment>
<name>A0A6L5BCE7_APIGR</name>
<organism evidence="1 2">
    <name type="scientific">Apium graveolens</name>
    <name type="common">Celery</name>
    <dbReference type="NCBI Taxonomy" id="4045"/>
    <lineage>
        <taxon>Eukaryota</taxon>
        <taxon>Viridiplantae</taxon>
        <taxon>Streptophyta</taxon>
        <taxon>Embryophyta</taxon>
        <taxon>Tracheophyta</taxon>
        <taxon>Spermatophyta</taxon>
        <taxon>Magnoliopsida</taxon>
        <taxon>eudicotyledons</taxon>
        <taxon>Gunneridae</taxon>
        <taxon>Pentapetalae</taxon>
        <taxon>asterids</taxon>
        <taxon>campanulids</taxon>
        <taxon>Apiales</taxon>
        <taxon>Apiaceae</taxon>
        <taxon>Apioideae</taxon>
        <taxon>apioid superclade</taxon>
        <taxon>Apieae</taxon>
        <taxon>Apium</taxon>
    </lineage>
</organism>
<proteinExistence type="predicted"/>
<dbReference type="Proteomes" id="UP000593563">
    <property type="component" value="Unassembled WGS sequence"/>
</dbReference>
<dbReference type="EMBL" id="WRXP01001033">
    <property type="protein sequence ID" value="KAF1002507.1"/>
    <property type="molecule type" value="Genomic_DNA"/>
</dbReference>
<sequence length="59" mass="6632">MLSFRAFGFLNSMKLRFRAMSQSIVEEIAPSSVFDDCTFGLLKKITHVKSLSSEGETIE</sequence>
<dbReference type="AlphaFoldDB" id="A0A6L5BCE7"/>
<evidence type="ECO:0000313" key="1">
    <source>
        <dbReference type="EMBL" id="KAF1002507.1"/>
    </source>
</evidence>
<accession>A0A6L5BCE7</accession>
<reference evidence="1" key="1">
    <citation type="submission" date="2020-01" db="EMBL/GenBank/DDBJ databases">
        <title>The Celery Genome Sequence Reveals Sequential Paleo-tetraploidization, Resistance Gene Elimination, Karyotype Evolution, and Functional Innovation in Apiales.</title>
        <authorList>
            <person name="Song X."/>
        </authorList>
    </citation>
    <scope>NUCLEOTIDE SEQUENCE</scope>
    <source>
        <tissue evidence="1">Leaf</tissue>
    </source>
</reference>
<evidence type="ECO:0000313" key="2">
    <source>
        <dbReference type="Proteomes" id="UP000593563"/>
    </source>
</evidence>